<accession>A0A0D2J2P8</accession>
<comment type="caution">
    <text evidence="1">The sequence shown here is derived from an EMBL/GenBank/DDBJ whole genome shotgun (WGS) entry which is preliminary data.</text>
</comment>
<dbReference type="STRING" id="1429043.X474_19165"/>
<dbReference type="RefSeq" id="WP_044350648.1">
    <property type="nucleotide sequence ID" value="NZ_AZAC01000032.1"/>
</dbReference>
<organism evidence="1 2">
    <name type="scientific">Dethiosulfatarculus sandiegensis</name>
    <dbReference type="NCBI Taxonomy" id="1429043"/>
    <lineage>
        <taxon>Bacteria</taxon>
        <taxon>Pseudomonadati</taxon>
        <taxon>Thermodesulfobacteriota</taxon>
        <taxon>Desulfarculia</taxon>
        <taxon>Desulfarculales</taxon>
        <taxon>Desulfarculaceae</taxon>
        <taxon>Dethiosulfatarculus</taxon>
    </lineage>
</organism>
<name>A0A0D2J2P8_9BACT</name>
<dbReference type="AlphaFoldDB" id="A0A0D2J2P8"/>
<dbReference type="EMBL" id="AZAC01000032">
    <property type="protein sequence ID" value="KIX12454.1"/>
    <property type="molecule type" value="Genomic_DNA"/>
</dbReference>
<dbReference type="PATRIC" id="fig|1429043.3.peg.4063"/>
<evidence type="ECO:0008006" key="3">
    <source>
        <dbReference type="Google" id="ProtNLM"/>
    </source>
</evidence>
<proteinExistence type="predicted"/>
<protein>
    <recommendedName>
        <fullName evidence="3">Alginate export domain-containing protein</fullName>
    </recommendedName>
</protein>
<dbReference type="Proteomes" id="UP000032233">
    <property type="component" value="Unassembled WGS sequence"/>
</dbReference>
<dbReference type="InParanoid" id="A0A0D2J2P8"/>
<dbReference type="SUPFAM" id="SSF56925">
    <property type="entry name" value="OMPA-like"/>
    <property type="match status" value="1"/>
</dbReference>
<dbReference type="InterPro" id="IPR011250">
    <property type="entry name" value="OMP/PagP_B-barrel"/>
</dbReference>
<reference evidence="1 2" key="1">
    <citation type="submission" date="2013-11" db="EMBL/GenBank/DDBJ databases">
        <title>Metagenomic analysis of a methanogenic consortium involved in long chain n-alkane degradation.</title>
        <authorList>
            <person name="Davidova I.A."/>
            <person name="Callaghan A.V."/>
            <person name="Wawrik B."/>
            <person name="Pruitt S."/>
            <person name="Marks C."/>
            <person name="Duncan K.E."/>
            <person name="Suflita J.M."/>
        </authorList>
    </citation>
    <scope>NUCLEOTIDE SEQUENCE [LARGE SCALE GENOMIC DNA]</scope>
    <source>
        <strain evidence="1 2">SPR</strain>
    </source>
</reference>
<keyword evidence="2" id="KW-1185">Reference proteome</keyword>
<sequence length="434" mass="48785">MKRHFVNGLLIVCLFWGTAARAGEGLWQGFQDNLEMDARAITFVTKNDPADSSLNPGNRLIRFEDYCAELELRPDFFWAGESLLLSLKPRLNLSSGWWSADLDDSGQRSEARLFVNEWLARFQVSDSLFISYGRENLQWGPSYLYSPSNPFFRDNGRKNPKREVGGMEFGRLVWLAGQSLTLSMIANTGRGRQDFGSLGFDESLALKLDYQGLEDYAGLILSFKQEQGARLGWFLGGPVNDALLLYAEGALTQGVYALYPPGQNAPRNQGMELLRKDETAWAPQVLGGLSYTLESGPTLTLEYTYYGPGYDEDEARAYYRLGQDSGRLFTTAGPWQRVAARNLGQALDPGLIFLRRNYLMFQARQGEIKDCLDLTFRYTANLDDGSGRFFFLADLYVGDHTQIFASLTTNHGDAESEFGLLLDSMIFCGVQYTF</sequence>
<gene>
    <name evidence="1" type="ORF">X474_19165</name>
</gene>
<dbReference type="OrthoDB" id="5493663at2"/>
<evidence type="ECO:0000313" key="1">
    <source>
        <dbReference type="EMBL" id="KIX12454.1"/>
    </source>
</evidence>
<evidence type="ECO:0000313" key="2">
    <source>
        <dbReference type="Proteomes" id="UP000032233"/>
    </source>
</evidence>